<dbReference type="SUPFAM" id="SSF52047">
    <property type="entry name" value="RNI-like"/>
    <property type="match status" value="1"/>
</dbReference>
<protein>
    <recommendedName>
        <fullName evidence="1">F-box domain-containing protein</fullName>
    </recommendedName>
</protein>
<accession>A0A9N9TSQ3</accession>
<name>A0A9N9TSQ3_PHYSR</name>
<dbReference type="Gene3D" id="1.20.1280.50">
    <property type="match status" value="1"/>
</dbReference>
<organism evidence="2 3">
    <name type="scientific">Phyllotreta striolata</name>
    <name type="common">Striped flea beetle</name>
    <name type="synonym">Crioceris striolata</name>
    <dbReference type="NCBI Taxonomy" id="444603"/>
    <lineage>
        <taxon>Eukaryota</taxon>
        <taxon>Metazoa</taxon>
        <taxon>Ecdysozoa</taxon>
        <taxon>Arthropoda</taxon>
        <taxon>Hexapoda</taxon>
        <taxon>Insecta</taxon>
        <taxon>Pterygota</taxon>
        <taxon>Neoptera</taxon>
        <taxon>Endopterygota</taxon>
        <taxon>Coleoptera</taxon>
        <taxon>Polyphaga</taxon>
        <taxon>Cucujiformia</taxon>
        <taxon>Chrysomeloidea</taxon>
        <taxon>Chrysomelidae</taxon>
        <taxon>Galerucinae</taxon>
        <taxon>Alticini</taxon>
        <taxon>Phyllotreta</taxon>
    </lineage>
</organism>
<dbReference type="PANTHER" id="PTHR16134:SF119">
    <property type="entry name" value="AT02038P-RELATED"/>
    <property type="match status" value="1"/>
</dbReference>
<dbReference type="SMART" id="SM00256">
    <property type="entry name" value="FBOX"/>
    <property type="match status" value="1"/>
</dbReference>
<sequence>MNDRVKRTRKSSSRADCVPQKRSRYFDNTNLLPDEILTYIFSYFDQKELYTIIRLVCRRWYHLASSPTLWKRISAPEEVPSSTLCNWLEQSPLLTELELIGRSDVNCIALKVAKCCRNLQSLKIDNPIGSDGDGFELLESRTLCRMLRNCKYLTNLYFSGVKILSCKFFQILSNRKPAGAKRCCYFGPVSQKQMKALIESVVESDNYDTATLFTSGNKSISIKEVWNDGVRKVDIDSILNDVLNNLDESLEDDEEYVPPDMEEDDLVVDLDL</sequence>
<evidence type="ECO:0000313" key="2">
    <source>
        <dbReference type="EMBL" id="CAG9863935.1"/>
    </source>
</evidence>
<evidence type="ECO:0000259" key="1">
    <source>
        <dbReference type="SMART" id="SM00256"/>
    </source>
</evidence>
<dbReference type="AlphaFoldDB" id="A0A9N9TSQ3"/>
<dbReference type="OrthoDB" id="10257471at2759"/>
<reference evidence="2" key="1">
    <citation type="submission" date="2022-01" db="EMBL/GenBank/DDBJ databases">
        <authorList>
            <person name="King R."/>
        </authorList>
    </citation>
    <scope>NUCLEOTIDE SEQUENCE</scope>
</reference>
<dbReference type="InterPro" id="IPR032675">
    <property type="entry name" value="LRR_dom_sf"/>
</dbReference>
<dbReference type="Gene3D" id="3.80.10.10">
    <property type="entry name" value="Ribonuclease Inhibitor"/>
    <property type="match status" value="1"/>
</dbReference>
<gene>
    <name evidence="2" type="ORF">PHYEVI_LOCUS10205</name>
</gene>
<evidence type="ECO:0000313" key="3">
    <source>
        <dbReference type="Proteomes" id="UP001153712"/>
    </source>
</evidence>
<proteinExistence type="predicted"/>
<dbReference type="InterPro" id="IPR036047">
    <property type="entry name" value="F-box-like_dom_sf"/>
</dbReference>
<feature type="domain" description="F-box" evidence="1">
    <location>
        <begin position="32"/>
        <end position="73"/>
    </location>
</feature>
<dbReference type="Proteomes" id="UP001153712">
    <property type="component" value="Chromosome 7"/>
</dbReference>
<keyword evidence="3" id="KW-1185">Reference proteome</keyword>
<dbReference type="InterPro" id="IPR001810">
    <property type="entry name" value="F-box_dom"/>
</dbReference>
<dbReference type="Pfam" id="PF12937">
    <property type="entry name" value="F-box-like"/>
    <property type="match status" value="1"/>
</dbReference>
<dbReference type="PANTHER" id="PTHR16134">
    <property type="entry name" value="F-BOX/TPR REPEAT PROTEIN POF3"/>
    <property type="match status" value="1"/>
</dbReference>
<dbReference type="SUPFAM" id="SSF81383">
    <property type="entry name" value="F-box domain"/>
    <property type="match status" value="1"/>
</dbReference>
<dbReference type="EMBL" id="OU900100">
    <property type="protein sequence ID" value="CAG9863935.1"/>
    <property type="molecule type" value="Genomic_DNA"/>
</dbReference>